<dbReference type="Proteomes" id="UP000658131">
    <property type="component" value="Unassembled WGS sequence"/>
</dbReference>
<accession>A0ABR7NLH9</accession>
<dbReference type="EMBL" id="JACRTB010000022">
    <property type="protein sequence ID" value="MBC8577154.1"/>
    <property type="molecule type" value="Genomic_DNA"/>
</dbReference>
<protein>
    <submittedName>
        <fullName evidence="1">Uncharacterized protein</fullName>
    </submittedName>
</protein>
<dbReference type="RefSeq" id="WP_262400623.1">
    <property type="nucleotide sequence ID" value="NZ_JACRTB010000022.1"/>
</dbReference>
<reference evidence="1 2" key="1">
    <citation type="submission" date="2020-08" db="EMBL/GenBank/DDBJ databases">
        <title>Genome public.</title>
        <authorList>
            <person name="Liu C."/>
            <person name="Sun Q."/>
        </authorList>
    </citation>
    <scope>NUCLEOTIDE SEQUENCE [LARGE SCALE GENOMIC DNA]</scope>
    <source>
        <strain evidence="1 2">BX1</strain>
    </source>
</reference>
<organism evidence="1 2">
    <name type="scientific">Yanshouia hominis</name>
    <dbReference type="NCBI Taxonomy" id="2763673"/>
    <lineage>
        <taxon>Bacteria</taxon>
        <taxon>Bacillati</taxon>
        <taxon>Bacillota</taxon>
        <taxon>Clostridia</taxon>
        <taxon>Eubacteriales</taxon>
        <taxon>Oscillospiraceae</taxon>
        <taxon>Yanshouia</taxon>
    </lineage>
</organism>
<proteinExistence type="predicted"/>
<evidence type="ECO:0000313" key="1">
    <source>
        <dbReference type="EMBL" id="MBC8577154.1"/>
    </source>
</evidence>
<comment type="caution">
    <text evidence="1">The sequence shown here is derived from an EMBL/GenBank/DDBJ whole genome shotgun (WGS) entry which is preliminary data.</text>
</comment>
<gene>
    <name evidence="1" type="ORF">H8717_12145</name>
</gene>
<keyword evidence="2" id="KW-1185">Reference proteome</keyword>
<sequence length="105" mass="11775">MKQSELEQQFEQELLQNGRKAESECGCRFARLTQTVSRYGGLGTAKALFRRKTASEGFSVLQQAGRLDLSLEATAVKTKYASLFTDDEINHCLSLLCEGGYYRAR</sequence>
<name>A0ABR7NLH9_9FIRM</name>
<evidence type="ECO:0000313" key="2">
    <source>
        <dbReference type="Proteomes" id="UP000658131"/>
    </source>
</evidence>